<evidence type="ECO:0000256" key="1">
    <source>
        <dbReference type="SAM" id="SignalP"/>
    </source>
</evidence>
<feature type="signal peptide" evidence="1">
    <location>
        <begin position="1"/>
        <end position="23"/>
    </location>
</feature>
<dbReference type="AlphaFoldDB" id="A0A6A7VLF8"/>
<reference evidence="2" key="2">
    <citation type="submission" date="2022-11" db="EMBL/GenBank/DDBJ databases">
        <title>Genomic repertoires linked with pathogenic potency of arthritogenic Prevotella copri isolated from the gut of rheumatoid arthritis patients.</title>
        <authorList>
            <person name="Nii T."/>
            <person name="Maeda Y."/>
            <person name="Motooka D."/>
            <person name="Naito M."/>
            <person name="Matsumoto Y."/>
            <person name="Ogawa T."/>
            <person name="Oguro-Igashira E."/>
            <person name="Kishikawa T."/>
            <person name="Yamashita M."/>
            <person name="Koizumi S."/>
            <person name="Kurakawa T."/>
            <person name="Okumura R."/>
            <person name="Kayama H."/>
            <person name="Murakami M."/>
            <person name="Sakaguchi T."/>
            <person name="Das B."/>
            <person name="Nakamura S."/>
            <person name="Okada Y."/>
            <person name="Kumanogoh A."/>
            <person name="Takeda K."/>
        </authorList>
    </citation>
    <scope>NUCLEOTIDE SEQUENCE</scope>
    <source>
        <strain evidence="2">H105_2-2</strain>
    </source>
</reference>
<gene>
    <name evidence="3" type="ORF">F7D42_07535</name>
    <name evidence="2" type="ORF">ONT01_10980</name>
</gene>
<dbReference type="RefSeq" id="WP_153094424.1">
    <property type="nucleotide sequence ID" value="NZ_CP156891.1"/>
</dbReference>
<dbReference type="Proteomes" id="UP000358159">
    <property type="component" value="Unassembled WGS sequence"/>
</dbReference>
<dbReference type="EMBL" id="VZAZ01000036">
    <property type="protein sequence ID" value="MQO55562.1"/>
    <property type="molecule type" value="Genomic_DNA"/>
</dbReference>
<reference evidence="3 4" key="1">
    <citation type="submission" date="2019-09" db="EMBL/GenBank/DDBJ databases">
        <title>Distinct polysaccharide growth profiles of human intestinal Prevotella copri isolates.</title>
        <authorList>
            <person name="Fehlner-Peach H."/>
            <person name="Magnabosco C."/>
            <person name="Raghavan V."/>
            <person name="Scher J.U."/>
            <person name="Tett A."/>
            <person name="Cox L.M."/>
            <person name="Gottsegen C."/>
            <person name="Watters A."/>
            <person name="Wiltshire- Gordon J.D."/>
            <person name="Segata N."/>
            <person name="Bonneau R."/>
            <person name="Littman D.R."/>
        </authorList>
    </citation>
    <scope>NUCLEOTIDE SEQUENCE [LARGE SCALE GENOMIC DNA]</scope>
    <source>
        <strain evidence="3 4">BVe41219</strain>
    </source>
</reference>
<dbReference type="EMBL" id="JAPDVD010000001">
    <property type="protein sequence ID" value="MCW4138281.1"/>
    <property type="molecule type" value="Genomic_DNA"/>
</dbReference>
<proteinExistence type="predicted"/>
<name>A0A6A7VLF8_9BACT</name>
<comment type="caution">
    <text evidence="3">The sequence shown here is derived from an EMBL/GenBank/DDBJ whole genome shotgun (WGS) entry which is preliminary data.</text>
</comment>
<dbReference type="Proteomes" id="UP001208620">
    <property type="component" value="Unassembled WGS sequence"/>
</dbReference>
<accession>A0A6A7VLF8</accession>
<protein>
    <submittedName>
        <fullName evidence="3">Uncharacterized protein</fullName>
    </submittedName>
</protein>
<organism evidence="3 4">
    <name type="scientific">Segatella copri</name>
    <dbReference type="NCBI Taxonomy" id="165179"/>
    <lineage>
        <taxon>Bacteria</taxon>
        <taxon>Pseudomonadati</taxon>
        <taxon>Bacteroidota</taxon>
        <taxon>Bacteroidia</taxon>
        <taxon>Bacteroidales</taxon>
        <taxon>Prevotellaceae</taxon>
        <taxon>Segatella</taxon>
    </lineage>
</organism>
<evidence type="ECO:0000313" key="2">
    <source>
        <dbReference type="EMBL" id="MCW4138281.1"/>
    </source>
</evidence>
<keyword evidence="1" id="KW-0732">Signal</keyword>
<evidence type="ECO:0000313" key="4">
    <source>
        <dbReference type="Proteomes" id="UP000358159"/>
    </source>
</evidence>
<evidence type="ECO:0000313" key="3">
    <source>
        <dbReference type="EMBL" id="MQO55562.1"/>
    </source>
</evidence>
<sequence>MFRFKVILLLSLILSVCPIMSHAQLKKSGSIERVKGFTNGSVSLMKSTTERGDVYSLTLRNNSKFHDDVNLLLGDKETAVKNLKDFSETFKTAKSGEHFDFEVMGLTYTFFYGSTLGQKCFKIWAPNSVSSDYGRLFKATIDDIIKYFLNNGE</sequence>
<feature type="chain" id="PRO_5043213421" evidence="1">
    <location>
        <begin position="24"/>
        <end position="153"/>
    </location>
</feature>